<dbReference type="SUPFAM" id="SSF47598">
    <property type="entry name" value="Ribbon-helix-helix"/>
    <property type="match status" value="1"/>
</dbReference>
<feature type="region of interest" description="Disordered" evidence="1">
    <location>
        <begin position="1"/>
        <end position="48"/>
    </location>
</feature>
<reference evidence="2" key="1">
    <citation type="submission" date="2021-01" db="EMBL/GenBank/DDBJ databases">
        <title>Tabrizicola alba sp. nov. a motile alkaliphilic bacterium isolated from a soda lake.</title>
        <authorList>
            <person name="Szuroczki S."/>
            <person name="Abbaszade G."/>
            <person name="Schumann P."/>
            <person name="Toth E."/>
        </authorList>
    </citation>
    <scope>NUCLEOTIDE SEQUENCE</scope>
    <source>
        <strain evidence="2">DMG-N-6</strain>
    </source>
</reference>
<organism evidence="2 3">
    <name type="scientific">Szabonella alba</name>
    <dbReference type="NCBI Taxonomy" id="2804194"/>
    <lineage>
        <taxon>Bacteria</taxon>
        <taxon>Pseudomonadati</taxon>
        <taxon>Pseudomonadota</taxon>
        <taxon>Alphaproteobacteria</taxon>
        <taxon>Rhodobacterales</taxon>
        <taxon>Paracoccaceae</taxon>
        <taxon>Szabonella</taxon>
    </lineage>
</organism>
<dbReference type="AlphaFoldDB" id="A0A8K0VGJ7"/>
<proteinExistence type="predicted"/>
<name>A0A8K0VGJ7_9RHOB</name>
<evidence type="ECO:0000256" key="1">
    <source>
        <dbReference type="SAM" id="MobiDB-lite"/>
    </source>
</evidence>
<evidence type="ECO:0000313" key="2">
    <source>
        <dbReference type="EMBL" id="MBL4919400.1"/>
    </source>
</evidence>
<evidence type="ECO:0000313" key="3">
    <source>
        <dbReference type="Proteomes" id="UP000648908"/>
    </source>
</evidence>
<dbReference type="InterPro" id="IPR010985">
    <property type="entry name" value="Ribbon_hlx_hlx"/>
</dbReference>
<dbReference type="RefSeq" id="WP_202690379.1">
    <property type="nucleotide sequence ID" value="NZ_JAESVN010000024.1"/>
</dbReference>
<dbReference type="EMBL" id="JAESVN010000024">
    <property type="protein sequence ID" value="MBL4919400.1"/>
    <property type="molecule type" value="Genomic_DNA"/>
</dbReference>
<dbReference type="Gene3D" id="1.10.1220.10">
    <property type="entry name" value="Met repressor-like"/>
    <property type="match status" value="1"/>
</dbReference>
<dbReference type="GO" id="GO:0006355">
    <property type="term" value="P:regulation of DNA-templated transcription"/>
    <property type="evidence" value="ECO:0007669"/>
    <property type="project" value="InterPro"/>
</dbReference>
<keyword evidence="3" id="KW-1185">Reference proteome</keyword>
<sequence>MVRKSLSLDGMLNTQTRPIDTGIPQRGATLQPPSKAAKPAKKREGEKRLTLALDGETYRRLRMHAAETDQTHQDILEAALAEYLNRANA</sequence>
<protein>
    <submittedName>
        <fullName evidence="2">CopG family transcriptional regulator</fullName>
    </submittedName>
</protein>
<comment type="caution">
    <text evidence="2">The sequence shown here is derived from an EMBL/GenBank/DDBJ whole genome shotgun (WGS) entry which is preliminary data.</text>
</comment>
<dbReference type="InterPro" id="IPR013321">
    <property type="entry name" value="Arc_rbn_hlx_hlx"/>
</dbReference>
<gene>
    <name evidence="2" type="ORF">JL811_19510</name>
</gene>
<accession>A0A8K0VGJ7</accession>
<dbReference type="Proteomes" id="UP000648908">
    <property type="component" value="Unassembled WGS sequence"/>
</dbReference>